<protein>
    <submittedName>
        <fullName evidence="2">GH12302</fullName>
    </submittedName>
</protein>
<dbReference type="Proteomes" id="UP000001070">
    <property type="component" value="Unassembled WGS sequence"/>
</dbReference>
<feature type="region of interest" description="Disordered" evidence="1">
    <location>
        <begin position="1"/>
        <end position="22"/>
    </location>
</feature>
<sequence length="186" mass="21059">MLRRRLRQRQRLHSDSDAESDGNLTFRFRSLSVRRRASCRTNLQRGRIAQQVSSTAAASMAKQSLGIRRDVKSRERDERNVSQQQHKQQQQQQQQQQYAAAAARSTSSSSSSSNSRTHHAAVALVEPICEPCSSSVDVVFALVAAAANASVYLRRCRCYLRRRCARHRRRATELATHGEEEESSFA</sequence>
<dbReference type="HOGENOM" id="CLU_1455880_0_0_1"/>
<organism evidence="3">
    <name type="scientific">Drosophila grimshawi</name>
    <name type="common">Hawaiian fruit fly</name>
    <name type="synonym">Idiomyia grimshawi</name>
    <dbReference type="NCBI Taxonomy" id="7222"/>
    <lineage>
        <taxon>Eukaryota</taxon>
        <taxon>Metazoa</taxon>
        <taxon>Ecdysozoa</taxon>
        <taxon>Arthropoda</taxon>
        <taxon>Hexapoda</taxon>
        <taxon>Insecta</taxon>
        <taxon>Pterygota</taxon>
        <taxon>Neoptera</taxon>
        <taxon>Endopterygota</taxon>
        <taxon>Diptera</taxon>
        <taxon>Brachycera</taxon>
        <taxon>Muscomorpha</taxon>
        <taxon>Ephydroidea</taxon>
        <taxon>Drosophilidae</taxon>
        <taxon>Drosophila</taxon>
        <taxon>Hawaiian Drosophila</taxon>
    </lineage>
</organism>
<reference evidence="2 3" key="1">
    <citation type="journal article" date="2007" name="Nature">
        <title>Evolution of genes and genomes on the Drosophila phylogeny.</title>
        <authorList>
            <consortium name="Drosophila 12 Genomes Consortium"/>
            <person name="Clark A.G."/>
            <person name="Eisen M.B."/>
            <person name="Smith D.R."/>
            <person name="Bergman C.M."/>
            <person name="Oliver B."/>
            <person name="Markow T.A."/>
            <person name="Kaufman T.C."/>
            <person name="Kellis M."/>
            <person name="Gelbart W."/>
            <person name="Iyer V.N."/>
            <person name="Pollard D.A."/>
            <person name="Sackton T.B."/>
            <person name="Larracuente A.M."/>
            <person name="Singh N.D."/>
            <person name="Abad J.P."/>
            <person name="Abt D.N."/>
            <person name="Adryan B."/>
            <person name="Aguade M."/>
            <person name="Akashi H."/>
            <person name="Anderson W.W."/>
            <person name="Aquadro C.F."/>
            <person name="Ardell D.H."/>
            <person name="Arguello R."/>
            <person name="Artieri C.G."/>
            <person name="Barbash D.A."/>
            <person name="Barker D."/>
            <person name="Barsanti P."/>
            <person name="Batterham P."/>
            <person name="Batzoglou S."/>
            <person name="Begun D."/>
            <person name="Bhutkar A."/>
            <person name="Blanco E."/>
            <person name="Bosak S.A."/>
            <person name="Bradley R.K."/>
            <person name="Brand A.D."/>
            <person name="Brent M.R."/>
            <person name="Brooks A.N."/>
            <person name="Brown R.H."/>
            <person name="Butlin R.K."/>
            <person name="Caggese C."/>
            <person name="Calvi B.R."/>
            <person name="Bernardo de Carvalho A."/>
            <person name="Caspi A."/>
            <person name="Castrezana S."/>
            <person name="Celniker S.E."/>
            <person name="Chang J.L."/>
            <person name="Chapple C."/>
            <person name="Chatterji S."/>
            <person name="Chinwalla A."/>
            <person name="Civetta A."/>
            <person name="Clifton S.W."/>
            <person name="Comeron J.M."/>
            <person name="Costello J.C."/>
            <person name="Coyne J.A."/>
            <person name="Daub J."/>
            <person name="David R.G."/>
            <person name="Delcher A.L."/>
            <person name="Delehaunty K."/>
            <person name="Do C.B."/>
            <person name="Ebling H."/>
            <person name="Edwards K."/>
            <person name="Eickbush T."/>
            <person name="Evans J.D."/>
            <person name="Filipski A."/>
            <person name="Findeiss S."/>
            <person name="Freyhult E."/>
            <person name="Fulton L."/>
            <person name="Fulton R."/>
            <person name="Garcia A.C."/>
            <person name="Gardiner A."/>
            <person name="Garfield D.A."/>
            <person name="Garvin B.E."/>
            <person name="Gibson G."/>
            <person name="Gilbert D."/>
            <person name="Gnerre S."/>
            <person name="Godfrey J."/>
            <person name="Good R."/>
            <person name="Gotea V."/>
            <person name="Gravely B."/>
            <person name="Greenberg A.J."/>
            <person name="Griffiths-Jones S."/>
            <person name="Gross S."/>
            <person name="Guigo R."/>
            <person name="Gustafson E.A."/>
            <person name="Haerty W."/>
            <person name="Hahn M.W."/>
            <person name="Halligan D.L."/>
            <person name="Halpern A.L."/>
            <person name="Halter G.M."/>
            <person name="Han M.V."/>
            <person name="Heger A."/>
            <person name="Hillier L."/>
            <person name="Hinrichs A.S."/>
            <person name="Holmes I."/>
            <person name="Hoskins R.A."/>
            <person name="Hubisz M.J."/>
            <person name="Hultmark D."/>
            <person name="Huntley M.A."/>
            <person name="Jaffe D.B."/>
            <person name="Jagadeeshan S."/>
            <person name="Jeck W.R."/>
            <person name="Johnson J."/>
            <person name="Jones C.D."/>
            <person name="Jordan W.C."/>
            <person name="Karpen G.H."/>
            <person name="Kataoka E."/>
            <person name="Keightley P.D."/>
            <person name="Kheradpour P."/>
            <person name="Kirkness E.F."/>
            <person name="Koerich L.B."/>
            <person name="Kristiansen K."/>
            <person name="Kudrna D."/>
            <person name="Kulathinal R.J."/>
            <person name="Kumar S."/>
            <person name="Kwok R."/>
            <person name="Lander E."/>
            <person name="Langley C.H."/>
            <person name="Lapoint R."/>
            <person name="Lazzaro B.P."/>
            <person name="Lee S.J."/>
            <person name="Levesque L."/>
            <person name="Li R."/>
            <person name="Lin C.F."/>
            <person name="Lin M.F."/>
            <person name="Lindblad-Toh K."/>
            <person name="Llopart A."/>
            <person name="Long M."/>
            <person name="Low L."/>
            <person name="Lozovsky E."/>
            <person name="Lu J."/>
            <person name="Luo M."/>
            <person name="Machado C.A."/>
            <person name="Makalowski W."/>
            <person name="Marzo M."/>
            <person name="Matsuda M."/>
            <person name="Matzkin L."/>
            <person name="McAllister B."/>
            <person name="McBride C.S."/>
            <person name="McKernan B."/>
            <person name="McKernan K."/>
            <person name="Mendez-Lago M."/>
            <person name="Minx P."/>
            <person name="Mollenhauer M.U."/>
            <person name="Montooth K."/>
            <person name="Mount S.M."/>
            <person name="Mu X."/>
            <person name="Myers E."/>
            <person name="Negre B."/>
            <person name="Newfeld S."/>
            <person name="Nielsen R."/>
            <person name="Noor M.A."/>
            <person name="O'Grady P."/>
            <person name="Pachter L."/>
            <person name="Papaceit M."/>
            <person name="Parisi M.J."/>
            <person name="Parisi M."/>
            <person name="Parts L."/>
            <person name="Pedersen J.S."/>
            <person name="Pesole G."/>
            <person name="Phillippy A.M."/>
            <person name="Ponting C.P."/>
            <person name="Pop M."/>
            <person name="Porcelli D."/>
            <person name="Powell J.R."/>
            <person name="Prohaska S."/>
            <person name="Pruitt K."/>
            <person name="Puig M."/>
            <person name="Quesneville H."/>
            <person name="Ram K.R."/>
            <person name="Rand D."/>
            <person name="Rasmussen M.D."/>
            <person name="Reed L.K."/>
            <person name="Reenan R."/>
            <person name="Reily A."/>
            <person name="Remington K.A."/>
            <person name="Rieger T.T."/>
            <person name="Ritchie M.G."/>
            <person name="Robin C."/>
            <person name="Rogers Y.H."/>
            <person name="Rohde C."/>
            <person name="Rozas J."/>
            <person name="Rubenfield M.J."/>
            <person name="Ruiz A."/>
            <person name="Russo S."/>
            <person name="Salzberg S.L."/>
            <person name="Sanchez-Gracia A."/>
            <person name="Saranga D.J."/>
            <person name="Sato H."/>
            <person name="Schaeffer S.W."/>
            <person name="Schatz M.C."/>
            <person name="Schlenke T."/>
            <person name="Schwartz R."/>
            <person name="Segarra C."/>
            <person name="Singh R.S."/>
            <person name="Sirot L."/>
            <person name="Sirota M."/>
            <person name="Sisneros N.B."/>
            <person name="Smith C.D."/>
            <person name="Smith T.F."/>
            <person name="Spieth J."/>
            <person name="Stage D.E."/>
            <person name="Stark A."/>
            <person name="Stephan W."/>
            <person name="Strausberg R.L."/>
            <person name="Strempel S."/>
            <person name="Sturgill D."/>
            <person name="Sutton G."/>
            <person name="Sutton G.G."/>
            <person name="Tao W."/>
            <person name="Teichmann S."/>
            <person name="Tobari Y.N."/>
            <person name="Tomimura Y."/>
            <person name="Tsolas J.M."/>
            <person name="Valente V.L."/>
            <person name="Venter E."/>
            <person name="Venter J.C."/>
            <person name="Vicario S."/>
            <person name="Vieira F.G."/>
            <person name="Vilella A.J."/>
            <person name="Villasante A."/>
            <person name="Walenz B."/>
            <person name="Wang J."/>
            <person name="Wasserman M."/>
            <person name="Watts T."/>
            <person name="Wilson D."/>
            <person name="Wilson R.K."/>
            <person name="Wing R.A."/>
            <person name="Wolfner M.F."/>
            <person name="Wong A."/>
            <person name="Wong G.K."/>
            <person name="Wu C.I."/>
            <person name="Wu G."/>
            <person name="Yamamoto D."/>
            <person name="Yang H.P."/>
            <person name="Yang S.P."/>
            <person name="Yorke J.A."/>
            <person name="Yoshida K."/>
            <person name="Zdobnov E."/>
            <person name="Zhang P."/>
            <person name="Zhang Y."/>
            <person name="Zimin A.V."/>
            <person name="Baldwin J."/>
            <person name="Abdouelleil A."/>
            <person name="Abdulkadir J."/>
            <person name="Abebe A."/>
            <person name="Abera B."/>
            <person name="Abreu J."/>
            <person name="Acer S.C."/>
            <person name="Aftuck L."/>
            <person name="Alexander A."/>
            <person name="An P."/>
            <person name="Anderson E."/>
            <person name="Anderson S."/>
            <person name="Arachi H."/>
            <person name="Azer M."/>
            <person name="Bachantsang P."/>
            <person name="Barry A."/>
            <person name="Bayul T."/>
            <person name="Berlin A."/>
            <person name="Bessette D."/>
            <person name="Bloom T."/>
            <person name="Blye J."/>
            <person name="Boguslavskiy L."/>
            <person name="Bonnet C."/>
            <person name="Boukhgalter B."/>
            <person name="Bourzgui I."/>
            <person name="Brown A."/>
            <person name="Cahill P."/>
            <person name="Channer S."/>
            <person name="Cheshatsang Y."/>
            <person name="Chuda L."/>
            <person name="Citroen M."/>
            <person name="Collymore A."/>
            <person name="Cooke P."/>
            <person name="Costello M."/>
            <person name="D'Aco K."/>
            <person name="Daza R."/>
            <person name="De Haan G."/>
            <person name="DeGray S."/>
            <person name="DeMaso C."/>
            <person name="Dhargay N."/>
            <person name="Dooley K."/>
            <person name="Dooley E."/>
            <person name="Doricent M."/>
            <person name="Dorje P."/>
            <person name="Dorjee K."/>
            <person name="Dupes A."/>
            <person name="Elong R."/>
            <person name="Falk J."/>
            <person name="Farina A."/>
            <person name="Faro S."/>
            <person name="Ferguson D."/>
            <person name="Fisher S."/>
            <person name="Foley C.D."/>
            <person name="Franke A."/>
            <person name="Friedrich D."/>
            <person name="Gadbois L."/>
            <person name="Gearin G."/>
            <person name="Gearin C.R."/>
            <person name="Giannoukos G."/>
            <person name="Goode T."/>
            <person name="Graham J."/>
            <person name="Grandbois E."/>
            <person name="Grewal S."/>
            <person name="Gyaltsen K."/>
            <person name="Hafez N."/>
            <person name="Hagos B."/>
            <person name="Hall J."/>
            <person name="Henson C."/>
            <person name="Hollinger A."/>
            <person name="Honan T."/>
            <person name="Huard M.D."/>
            <person name="Hughes L."/>
            <person name="Hurhula B."/>
            <person name="Husby M.E."/>
            <person name="Kamat A."/>
            <person name="Kanga B."/>
            <person name="Kashin S."/>
            <person name="Khazanovich D."/>
            <person name="Kisner P."/>
            <person name="Lance K."/>
            <person name="Lara M."/>
            <person name="Lee W."/>
            <person name="Lennon N."/>
            <person name="Letendre F."/>
            <person name="LeVine R."/>
            <person name="Lipovsky A."/>
            <person name="Liu X."/>
            <person name="Liu J."/>
            <person name="Liu S."/>
            <person name="Lokyitsang T."/>
            <person name="Lokyitsang Y."/>
            <person name="Lubonja R."/>
            <person name="Lui A."/>
            <person name="MacDonald P."/>
            <person name="Magnisalis V."/>
            <person name="Maru K."/>
            <person name="Matthews C."/>
            <person name="McCusker W."/>
            <person name="McDonough S."/>
            <person name="Mehta T."/>
            <person name="Meldrim J."/>
            <person name="Meneus L."/>
            <person name="Mihai O."/>
            <person name="Mihalev A."/>
            <person name="Mihova T."/>
            <person name="Mittelman R."/>
            <person name="Mlenga V."/>
            <person name="Montmayeur A."/>
            <person name="Mulrain L."/>
            <person name="Navidi A."/>
            <person name="Naylor J."/>
            <person name="Negash T."/>
            <person name="Nguyen T."/>
            <person name="Nguyen N."/>
            <person name="Nicol R."/>
            <person name="Norbu C."/>
            <person name="Norbu N."/>
            <person name="Novod N."/>
            <person name="O'Neill B."/>
            <person name="Osman S."/>
            <person name="Markiewicz E."/>
            <person name="Oyono O.L."/>
            <person name="Patti C."/>
            <person name="Phunkhang P."/>
            <person name="Pierre F."/>
            <person name="Priest M."/>
            <person name="Raghuraman S."/>
            <person name="Rege F."/>
            <person name="Reyes R."/>
            <person name="Rise C."/>
            <person name="Rogov P."/>
            <person name="Ross K."/>
            <person name="Ryan E."/>
            <person name="Settipalli S."/>
            <person name="Shea T."/>
            <person name="Sherpa N."/>
            <person name="Shi L."/>
            <person name="Shih D."/>
            <person name="Sparrow T."/>
            <person name="Spaulding J."/>
            <person name="Stalker J."/>
            <person name="Stange-Thomann N."/>
            <person name="Stavropoulos S."/>
            <person name="Stone C."/>
            <person name="Strader C."/>
            <person name="Tesfaye S."/>
            <person name="Thomson T."/>
            <person name="Thoulutsang Y."/>
            <person name="Thoulutsang D."/>
            <person name="Topham K."/>
            <person name="Topping I."/>
            <person name="Tsamla T."/>
            <person name="Vassiliev H."/>
            <person name="Vo A."/>
            <person name="Wangchuk T."/>
            <person name="Wangdi T."/>
            <person name="Weiand M."/>
            <person name="Wilkinson J."/>
            <person name="Wilson A."/>
            <person name="Yadav S."/>
            <person name="Young G."/>
            <person name="Yu Q."/>
            <person name="Zembek L."/>
            <person name="Zhong D."/>
            <person name="Zimmer A."/>
            <person name="Zwirko Z."/>
            <person name="Jaffe D.B."/>
            <person name="Alvarez P."/>
            <person name="Brockman W."/>
            <person name="Butler J."/>
            <person name="Chin C."/>
            <person name="Gnerre S."/>
            <person name="Grabherr M."/>
            <person name="Kleber M."/>
            <person name="Mauceli E."/>
            <person name="MacCallum I."/>
        </authorList>
    </citation>
    <scope>NUCLEOTIDE SEQUENCE [LARGE SCALE GENOMIC DNA]</scope>
    <source>
        <strain evidence="3">Tucson 15287-2541.00</strain>
    </source>
</reference>
<feature type="compositionally biased region" description="Basic and acidic residues" evidence="1">
    <location>
        <begin position="67"/>
        <end position="80"/>
    </location>
</feature>
<accession>B4JJ93</accession>
<dbReference type="EMBL" id="CH916370">
    <property type="protein sequence ID" value="EDV99645.1"/>
    <property type="molecule type" value="Genomic_DNA"/>
</dbReference>
<feature type="compositionally biased region" description="Low complexity" evidence="1">
    <location>
        <begin position="82"/>
        <end position="115"/>
    </location>
</feature>
<name>B4JJ93_DROGR</name>
<feature type="region of interest" description="Disordered" evidence="1">
    <location>
        <begin position="53"/>
        <end position="115"/>
    </location>
</feature>
<proteinExistence type="predicted"/>
<dbReference type="InParanoid" id="B4JJ93"/>
<keyword evidence="3" id="KW-1185">Reference proteome</keyword>
<dbReference type="AlphaFoldDB" id="B4JJ93"/>
<feature type="compositionally biased region" description="Basic residues" evidence="1">
    <location>
        <begin position="1"/>
        <end position="11"/>
    </location>
</feature>
<gene>
    <name evidence="2" type="primary">Dgri\GH12302</name>
    <name evidence="2" type="ORF">Dgri_GH12302</name>
</gene>
<evidence type="ECO:0000256" key="1">
    <source>
        <dbReference type="SAM" id="MobiDB-lite"/>
    </source>
</evidence>
<evidence type="ECO:0000313" key="2">
    <source>
        <dbReference type="EMBL" id="EDV99645.1"/>
    </source>
</evidence>
<evidence type="ECO:0000313" key="3">
    <source>
        <dbReference type="Proteomes" id="UP000001070"/>
    </source>
</evidence>